<dbReference type="EMBL" id="KT754427">
    <property type="protein sequence ID" value="ALS04261.1"/>
    <property type="molecule type" value="mRNA"/>
</dbReference>
<dbReference type="PANTHER" id="PTHR11002">
    <property type="entry name" value="CARBONIC ANHYDRASE"/>
    <property type="match status" value="1"/>
</dbReference>
<feature type="binding site" evidence="7">
    <location>
        <position position="109"/>
    </location>
    <ligand>
        <name>Zn(2+)</name>
        <dbReference type="ChEBI" id="CHEBI:29105"/>
    </ligand>
</feature>
<comment type="similarity">
    <text evidence="1 8">Belongs to the beta-class carbonic anhydrase family.</text>
</comment>
<keyword evidence="4 7" id="KW-0862">Zinc</keyword>
<evidence type="ECO:0000256" key="8">
    <source>
        <dbReference type="RuleBase" id="RU003956"/>
    </source>
</evidence>
<keyword evidence="3 7" id="KW-0479">Metal-binding</keyword>
<organism evidence="9">
    <name type="scientific">Acartia pacifica</name>
    <name type="common">Copepod</name>
    <dbReference type="NCBI Taxonomy" id="335913"/>
    <lineage>
        <taxon>Eukaryota</taxon>
        <taxon>Metazoa</taxon>
        <taxon>Ecdysozoa</taxon>
        <taxon>Arthropoda</taxon>
        <taxon>Crustacea</taxon>
        <taxon>Multicrustacea</taxon>
        <taxon>Hexanauplia</taxon>
        <taxon>Copepoda</taxon>
        <taxon>Calanoida</taxon>
        <taxon>Acartiidae</taxon>
        <taxon>Acartia</taxon>
    </lineage>
</organism>
<evidence type="ECO:0000313" key="9">
    <source>
        <dbReference type="EMBL" id="ALS04255.1"/>
    </source>
</evidence>
<dbReference type="Gene3D" id="3.40.1050.10">
    <property type="entry name" value="Carbonic anhydrase"/>
    <property type="match status" value="1"/>
</dbReference>
<evidence type="ECO:0000256" key="6">
    <source>
        <dbReference type="ARBA" id="ARBA00048348"/>
    </source>
</evidence>
<evidence type="ECO:0000256" key="7">
    <source>
        <dbReference type="PIRSR" id="PIRSR601765-1"/>
    </source>
</evidence>
<feature type="binding site" evidence="7">
    <location>
        <position position="112"/>
    </location>
    <ligand>
        <name>Zn(2+)</name>
        <dbReference type="ChEBI" id="CHEBI:29105"/>
    </ligand>
</feature>
<feature type="binding site" evidence="7">
    <location>
        <position position="48"/>
    </location>
    <ligand>
        <name>Zn(2+)</name>
        <dbReference type="ChEBI" id="CHEBI:29105"/>
    </ligand>
</feature>
<dbReference type="EC" id="4.2.1.1" evidence="2 8"/>
<dbReference type="InterPro" id="IPR001765">
    <property type="entry name" value="Carbonic_anhydrase"/>
</dbReference>
<dbReference type="SMART" id="SM00947">
    <property type="entry name" value="Pro_CA"/>
    <property type="match status" value="1"/>
</dbReference>
<reference evidence="9" key="1">
    <citation type="journal article" date="2015" name="Sci. Rep.">
        <title>Spliced leader RNA trans-splicing discovered in copepods.</title>
        <authorList>
            <person name="Yang F."/>
            <person name="Xu D."/>
            <person name="Zhuang Y."/>
            <person name="Yi X."/>
            <person name="Huang Y."/>
            <person name="Chen H."/>
            <person name="Lin S."/>
            <person name="Campbell D.A."/>
            <person name="Sturm N.R."/>
            <person name="Liu G."/>
            <person name="Zhang H."/>
        </authorList>
    </citation>
    <scope>NUCLEOTIDE SEQUENCE</scope>
</reference>
<feature type="binding site" evidence="7">
    <location>
        <position position="46"/>
    </location>
    <ligand>
        <name>Zn(2+)</name>
        <dbReference type="ChEBI" id="CHEBI:29105"/>
    </ligand>
</feature>
<name>A0A0U2URR9_ACAPC</name>
<dbReference type="EMBL" id="KT754421">
    <property type="protein sequence ID" value="ALS04255.1"/>
    <property type="molecule type" value="mRNA"/>
</dbReference>
<sequence>MAGVNHGMEKIFRGIMKYRLNHQRNMVEQFKQVRDNPVPTAVFFTCVDSRMLPTRFTQTQVGDMFIVRNAGNMVPHSSKVSDTNVATEPAVLELACVMNTVKHVVVCGHSDCKAINLLYNLYSNPDTQDSAAARGPLSAWITQHGASTMHEFEKIERALFRRPILLHAEDPNNKFPAYVDVDEKYNINDKISMVNTLIQMQNVTTYPFMHSCLRDGRTHIHALWFDVYTGEIHCFSRKEKTFIPVNENTVEELINELTESAARFKVNSNFGDAMPTGYRKDVSDEETLQKTAQRMMHTARQTPHVCDQNCKHD</sequence>
<evidence type="ECO:0000256" key="4">
    <source>
        <dbReference type="ARBA" id="ARBA00022833"/>
    </source>
</evidence>
<comment type="cofactor">
    <cofactor evidence="7">
        <name>Zn(2+)</name>
        <dbReference type="ChEBI" id="CHEBI:29105"/>
    </cofactor>
    <text evidence="7">Binds 1 zinc ion per subunit.</text>
</comment>
<dbReference type="InterPro" id="IPR036874">
    <property type="entry name" value="Carbonic_anhydrase_sf"/>
</dbReference>
<dbReference type="AlphaFoldDB" id="A0A0U2URR9"/>
<proteinExistence type="evidence at transcript level"/>
<accession>A0A0U2URR9</accession>
<comment type="catalytic activity">
    <reaction evidence="6 8">
        <text>hydrogencarbonate + H(+) = CO2 + H2O</text>
        <dbReference type="Rhea" id="RHEA:10748"/>
        <dbReference type="ChEBI" id="CHEBI:15377"/>
        <dbReference type="ChEBI" id="CHEBI:15378"/>
        <dbReference type="ChEBI" id="CHEBI:16526"/>
        <dbReference type="ChEBI" id="CHEBI:17544"/>
        <dbReference type="EC" id="4.2.1.1"/>
    </reaction>
</comment>
<evidence type="ECO:0000256" key="1">
    <source>
        <dbReference type="ARBA" id="ARBA00006217"/>
    </source>
</evidence>
<comment type="function">
    <text evidence="8">Reversible hydration of carbon dioxide.</text>
</comment>
<evidence type="ECO:0000256" key="5">
    <source>
        <dbReference type="ARBA" id="ARBA00023239"/>
    </source>
</evidence>
<evidence type="ECO:0000256" key="3">
    <source>
        <dbReference type="ARBA" id="ARBA00022723"/>
    </source>
</evidence>
<dbReference type="Pfam" id="PF00484">
    <property type="entry name" value="Pro_CA"/>
    <property type="match status" value="1"/>
</dbReference>
<dbReference type="PANTHER" id="PTHR11002:SF76">
    <property type="entry name" value="CARBONIC ANHYDRASE"/>
    <property type="match status" value="1"/>
</dbReference>
<protein>
    <recommendedName>
        <fullName evidence="2 8">Carbonic anhydrase</fullName>
        <ecNumber evidence="2 8">4.2.1.1</ecNumber>
    </recommendedName>
    <alternativeName>
        <fullName evidence="8">Carbonate dehydratase</fullName>
    </alternativeName>
</protein>
<dbReference type="SUPFAM" id="SSF53056">
    <property type="entry name" value="beta-carbonic anhydrase, cab"/>
    <property type="match status" value="1"/>
</dbReference>
<evidence type="ECO:0000256" key="2">
    <source>
        <dbReference type="ARBA" id="ARBA00012925"/>
    </source>
</evidence>
<dbReference type="GO" id="GO:0004089">
    <property type="term" value="F:carbonate dehydratase activity"/>
    <property type="evidence" value="ECO:0007669"/>
    <property type="project" value="UniProtKB-UniRule"/>
</dbReference>
<keyword evidence="5 8" id="KW-0456">Lyase</keyword>
<dbReference type="GO" id="GO:0008270">
    <property type="term" value="F:zinc ion binding"/>
    <property type="evidence" value="ECO:0007669"/>
    <property type="project" value="UniProtKB-UniRule"/>
</dbReference>